<organism evidence="5 6">
    <name type="scientific">Tetranychus urticae</name>
    <name type="common">Two-spotted spider mite</name>
    <dbReference type="NCBI Taxonomy" id="32264"/>
    <lineage>
        <taxon>Eukaryota</taxon>
        <taxon>Metazoa</taxon>
        <taxon>Ecdysozoa</taxon>
        <taxon>Arthropoda</taxon>
        <taxon>Chelicerata</taxon>
        <taxon>Arachnida</taxon>
        <taxon>Acari</taxon>
        <taxon>Acariformes</taxon>
        <taxon>Trombidiformes</taxon>
        <taxon>Prostigmata</taxon>
        <taxon>Eleutherengona</taxon>
        <taxon>Raphignathae</taxon>
        <taxon>Tetranychoidea</taxon>
        <taxon>Tetranychidae</taxon>
        <taxon>Tetranychus</taxon>
    </lineage>
</organism>
<dbReference type="InterPro" id="IPR012020">
    <property type="entry name" value="ABHD4"/>
</dbReference>
<reference evidence="6" key="1">
    <citation type="submission" date="2011-08" db="EMBL/GenBank/DDBJ databases">
        <authorList>
            <person name="Rombauts S."/>
        </authorList>
    </citation>
    <scope>NUCLEOTIDE SEQUENCE</scope>
    <source>
        <strain evidence="6">London</strain>
    </source>
</reference>
<name>T1KUI2_TETUR</name>
<feature type="active site" description="Charge relay system" evidence="2">
    <location>
        <position position="361"/>
    </location>
</feature>
<gene>
    <name evidence="5" type="primary">107367499</name>
</gene>
<dbReference type="InterPro" id="IPR029058">
    <property type="entry name" value="AB_hydrolase_fold"/>
</dbReference>
<evidence type="ECO:0000256" key="3">
    <source>
        <dbReference type="SAM" id="Phobius"/>
    </source>
</evidence>
<dbReference type="EnsemblMetazoa" id="tetur22g00050.1">
    <property type="protein sequence ID" value="tetur22g00050.1"/>
    <property type="gene ID" value="tetur22g00050"/>
</dbReference>
<dbReference type="PANTHER" id="PTHR10794:SF63">
    <property type="entry name" value="ALPHA_BETA HYDROLASE 1, ISOFORM A"/>
    <property type="match status" value="1"/>
</dbReference>
<feature type="domain" description="AB hydrolase-1" evidence="4">
    <location>
        <begin position="156"/>
        <end position="396"/>
    </location>
</feature>
<comment type="similarity">
    <text evidence="1">Belongs to the AB hydrolase superfamily. AB hydrolase 4 family.</text>
</comment>
<reference evidence="5" key="2">
    <citation type="submission" date="2015-06" db="UniProtKB">
        <authorList>
            <consortium name="EnsemblMetazoa"/>
        </authorList>
    </citation>
    <scope>IDENTIFICATION</scope>
</reference>
<dbReference type="Gene3D" id="3.40.50.1820">
    <property type="entry name" value="alpha/beta hydrolase"/>
    <property type="match status" value="1"/>
</dbReference>
<keyword evidence="3" id="KW-0472">Membrane</keyword>
<dbReference type="SUPFAM" id="SSF53474">
    <property type="entry name" value="alpha/beta-Hydrolases"/>
    <property type="match status" value="1"/>
</dbReference>
<sequence length="427" mass="48497">MSDTGYVTGLSALSIIDQFSFLDLKQYLDLSVDNAWLIYATNPRSAIAFVLAIVYIIYYLLKVVKKPDFYCRESRFGSFILKTCPVIQEKFYPTLWCFDTHAQTAIANAIRGAMPNLIYKREIVDLPDGGQVSLDWYDGPPRPKDKFNDENRPIALFMPGLTGDSQTEYIKSLIPNAHAFGYRSVAFNNRGRGGMKLKTPRLYCAANCEDVEFIIKYIKDKYPKAKIVATGVSLGGIVLCRYLIQAGANALVDAAMLISVCYDLVEGCSSMSKPGLNMLLNQHLAKSLCRVVREQKHILEQCHQIDYHEVIQSTTLRQFDERFTIKMWNFKTPEHYYKEASNKSKLSYIKRPTLCINAADDMFAPIYSLPIEEVKKSSHVALVVTHRGGHIGFMEGLFPMLPFFSERLSKQYLSALIRLDDIINEFS</sequence>
<dbReference type="PIRSF" id="PIRSF005211">
    <property type="entry name" value="Ab_hydro_YheT"/>
    <property type="match status" value="1"/>
</dbReference>
<feature type="active site" description="Charge relay system" evidence="2">
    <location>
        <position position="390"/>
    </location>
</feature>
<dbReference type="eggNOG" id="KOG1838">
    <property type="taxonomic scope" value="Eukaryota"/>
</dbReference>
<proteinExistence type="inferred from homology"/>
<dbReference type="AlphaFoldDB" id="T1KUI2"/>
<dbReference type="EMBL" id="CAEY01000573">
    <property type="status" value="NOT_ANNOTATED_CDS"/>
    <property type="molecule type" value="Genomic_DNA"/>
</dbReference>
<keyword evidence="6" id="KW-1185">Reference proteome</keyword>
<dbReference type="STRING" id="32264.T1KUI2"/>
<feature type="active site" description="Charge relay system" evidence="2">
    <location>
        <position position="233"/>
    </location>
</feature>
<dbReference type="InterPro" id="IPR050960">
    <property type="entry name" value="AB_hydrolase_4_sf"/>
</dbReference>
<dbReference type="GO" id="GO:0051793">
    <property type="term" value="P:medium-chain fatty acid catabolic process"/>
    <property type="evidence" value="ECO:0007669"/>
    <property type="project" value="TreeGrafter"/>
</dbReference>
<dbReference type="GO" id="GO:0051792">
    <property type="term" value="P:medium-chain fatty acid biosynthetic process"/>
    <property type="evidence" value="ECO:0007669"/>
    <property type="project" value="TreeGrafter"/>
</dbReference>
<dbReference type="GO" id="GO:0008126">
    <property type="term" value="F:acetylesterase activity"/>
    <property type="evidence" value="ECO:0007669"/>
    <property type="project" value="TreeGrafter"/>
</dbReference>
<keyword evidence="3" id="KW-1133">Transmembrane helix</keyword>
<dbReference type="OMA" id="LDWHGPH"/>
<dbReference type="KEGG" id="tut:107367499"/>
<dbReference type="HOGENOM" id="CLU_032487_4_0_1"/>
<dbReference type="Pfam" id="PF00561">
    <property type="entry name" value="Abhydrolase_1"/>
    <property type="match status" value="1"/>
</dbReference>
<dbReference type="GO" id="GO:0047372">
    <property type="term" value="F:monoacylglycerol lipase activity"/>
    <property type="evidence" value="ECO:0007669"/>
    <property type="project" value="TreeGrafter"/>
</dbReference>
<protein>
    <recommendedName>
        <fullName evidence="4">AB hydrolase-1 domain-containing protein</fullName>
    </recommendedName>
</protein>
<feature type="transmembrane region" description="Helical" evidence="3">
    <location>
        <begin position="225"/>
        <end position="244"/>
    </location>
</feature>
<evidence type="ECO:0000313" key="5">
    <source>
        <dbReference type="EnsemblMetazoa" id="tetur22g00050.1"/>
    </source>
</evidence>
<dbReference type="InterPro" id="IPR000073">
    <property type="entry name" value="AB_hydrolase_1"/>
</dbReference>
<keyword evidence="3" id="KW-0812">Transmembrane</keyword>
<feature type="transmembrane region" description="Helical" evidence="3">
    <location>
        <begin position="46"/>
        <end position="64"/>
    </location>
</feature>
<accession>T1KUI2</accession>
<evidence type="ECO:0000256" key="1">
    <source>
        <dbReference type="ARBA" id="ARBA00010884"/>
    </source>
</evidence>
<dbReference type="OrthoDB" id="247542at2759"/>
<dbReference type="PANTHER" id="PTHR10794">
    <property type="entry name" value="ABHYDROLASE DOMAIN-CONTAINING PROTEIN"/>
    <property type="match status" value="1"/>
</dbReference>
<evidence type="ECO:0000256" key="2">
    <source>
        <dbReference type="PIRSR" id="PIRSR005211-1"/>
    </source>
</evidence>
<evidence type="ECO:0000259" key="4">
    <source>
        <dbReference type="Pfam" id="PF00561"/>
    </source>
</evidence>
<dbReference type="Proteomes" id="UP000015104">
    <property type="component" value="Unassembled WGS sequence"/>
</dbReference>
<evidence type="ECO:0000313" key="6">
    <source>
        <dbReference type="Proteomes" id="UP000015104"/>
    </source>
</evidence>